<evidence type="ECO:0000313" key="4">
    <source>
        <dbReference type="Proteomes" id="UP000011185"/>
    </source>
</evidence>
<dbReference type="SUPFAM" id="SSF46565">
    <property type="entry name" value="Chaperone J-domain"/>
    <property type="match status" value="1"/>
</dbReference>
<dbReference type="InterPro" id="IPR011990">
    <property type="entry name" value="TPR-like_helical_dom_sf"/>
</dbReference>
<feature type="compositionally biased region" description="Basic and acidic residues" evidence="1">
    <location>
        <begin position="298"/>
        <end position="338"/>
    </location>
</feature>
<dbReference type="HOGENOM" id="CLU_477359_0_0_1"/>
<organism evidence="3 4">
    <name type="scientific">Trachipleistophora hominis</name>
    <name type="common">Microsporidian parasite</name>
    <dbReference type="NCBI Taxonomy" id="72359"/>
    <lineage>
        <taxon>Eukaryota</taxon>
        <taxon>Fungi</taxon>
        <taxon>Fungi incertae sedis</taxon>
        <taxon>Microsporidia</taxon>
        <taxon>Pleistophoridae</taxon>
        <taxon>Trachipleistophora</taxon>
    </lineage>
</organism>
<dbReference type="InterPro" id="IPR001623">
    <property type="entry name" value="DnaJ_domain"/>
</dbReference>
<dbReference type="STRING" id="72359.L7K0L6"/>
<dbReference type="PANTHER" id="PTHR24074">
    <property type="entry name" value="CO-CHAPERONE PROTEIN DJLA"/>
    <property type="match status" value="1"/>
</dbReference>
<dbReference type="VEuPathDB" id="MicrosporidiaDB:THOM_0045"/>
<dbReference type="AlphaFoldDB" id="L7K0L6"/>
<dbReference type="InterPro" id="IPR036869">
    <property type="entry name" value="J_dom_sf"/>
</dbReference>
<evidence type="ECO:0000256" key="1">
    <source>
        <dbReference type="SAM" id="MobiDB-lite"/>
    </source>
</evidence>
<gene>
    <name evidence="3" type="ORF">THOM_0045</name>
</gene>
<dbReference type="InParanoid" id="L7K0L6"/>
<keyword evidence="4" id="KW-1185">Reference proteome</keyword>
<evidence type="ECO:0000313" key="3">
    <source>
        <dbReference type="EMBL" id="ELQ76947.1"/>
    </source>
</evidence>
<dbReference type="Gene3D" id="1.10.287.110">
    <property type="entry name" value="DnaJ domain"/>
    <property type="match status" value="1"/>
</dbReference>
<dbReference type="PRINTS" id="PR00625">
    <property type="entry name" value="JDOMAIN"/>
</dbReference>
<dbReference type="EMBL" id="JH993801">
    <property type="protein sequence ID" value="ELQ76947.1"/>
    <property type="molecule type" value="Genomic_DNA"/>
</dbReference>
<dbReference type="InterPro" id="IPR050817">
    <property type="entry name" value="DjlA_DnaK_co-chaperone"/>
</dbReference>
<accession>L7K0L6</accession>
<feature type="region of interest" description="Disordered" evidence="1">
    <location>
        <begin position="298"/>
        <end position="354"/>
    </location>
</feature>
<dbReference type="SUPFAM" id="SSF48452">
    <property type="entry name" value="TPR-like"/>
    <property type="match status" value="1"/>
</dbReference>
<reference evidence="3 4" key="1">
    <citation type="journal article" date="2012" name="PLoS Pathog.">
        <title>The genome of the obligate intracellular parasite Trachipleistophora hominis: new insights into microsporidian genome dynamics and reductive evolution.</title>
        <authorList>
            <person name="Heinz E."/>
            <person name="Williams T.A."/>
            <person name="Nakjang S."/>
            <person name="Noel C.J."/>
            <person name="Swan D.C."/>
            <person name="Goldberg A.V."/>
            <person name="Harris S.R."/>
            <person name="Weinmaier T."/>
            <person name="Markert S."/>
            <person name="Becher D."/>
            <person name="Bernhardt J."/>
            <person name="Dagan T."/>
            <person name="Hacker C."/>
            <person name="Lucocq J.M."/>
            <person name="Schweder T."/>
            <person name="Rattei T."/>
            <person name="Hall N."/>
            <person name="Hirt R.P."/>
            <person name="Embley T.M."/>
        </authorList>
    </citation>
    <scope>NUCLEOTIDE SEQUENCE [LARGE SCALE GENOMIC DNA]</scope>
</reference>
<dbReference type="OMA" id="NEQVKQM"/>
<dbReference type="SMART" id="SM00271">
    <property type="entry name" value="DnaJ"/>
    <property type="match status" value="1"/>
</dbReference>
<feature type="compositionally biased region" description="Polar residues" evidence="1">
    <location>
        <begin position="340"/>
        <end position="352"/>
    </location>
</feature>
<name>L7K0L6_TRAHO</name>
<dbReference type="OrthoDB" id="550424at2759"/>
<dbReference type="Pfam" id="PF00226">
    <property type="entry name" value="DnaJ"/>
    <property type="match status" value="1"/>
</dbReference>
<sequence length="479" mass="55699">MILFLLLVSTESNLRQNLDLFFSYVDNGQLRTARQVISNLFDNDSSNALVRKKYASFLMELGDYDKVLAVFKDDEKLVGEAVKMKTMLKNLKENVHKIYLKSPFSKPVMVELIKQKMLTNMSECYTLLSKAEMLFKDDDKIIYLRALYHAFRSENQLAHQSLLRSGSNRAGIFKNMCDMYKKLSSGSFRYAETKGLVDKLRTLQVNDKHPSIFYMLLINSLVFLVKNGAEENRKVTEYAELLCKLEKKDDSYVLLIKALLAEGKVKESCEQIGKIKNASLRERTERTIEVMKKKKIEERKRAEEQRKSENKRKTNEEERKRRVEEQRRQEKERKEKQRASQHQRYAGTNTDSKGYYKLLGVEPTATPKDIKARYNKLVLKYDVDRQKVKPTEQEKERLTQKLAMINQARDVLLNPKKRKLYDSGMLDQQGYGGGHAAANNEQVKQMLEAFFGRGGGQSFFFDLGGNQGGYRRSQTFYFV</sequence>
<dbReference type="Proteomes" id="UP000011185">
    <property type="component" value="Unassembled WGS sequence"/>
</dbReference>
<protein>
    <submittedName>
        <fullName evidence="3">Molecular chaperone (DnaJ superfamily)</fullName>
    </submittedName>
</protein>
<dbReference type="CDD" id="cd06257">
    <property type="entry name" value="DnaJ"/>
    <property type="match status" value="1"/>
</dbReference>
<evidence type="ECO:0000259" key="2">
    <source>
        <dbReference type="PROSITE" id="PS50076"/>
    </source>
</evidence>
<feature type="domain" description="J" evidence="2">
    <location>
        <begin position="354"/>
        <end position="425"/>
    </location>
</feature>
<dbReference type="PROSITE" id="PS50076">
    <property type="entry name" value="DNAJ_2"/>
    <property type="match status" value="1"/>
</dbReference>
<proteinExistence type="predicted"/>